<evidence type="ECO:0000313" key="3">
    <source>
        <dbReference type="EMBL" id="OJT12239.1"/>
    </source>
</evidence>
<evidence type="ECO:0000256" key="2">
    <source>
        <dbReference type="ARBA" id="ARBA00023002"/>
    </source>
</evidence>
<dbReference type="EMBL" id="MNAD01000506">
    <property type="protein sequence ID" value="OJT12239.1"/>
    <property type="molecule type" value="Genomic_DNA"/>
</dbReference>
<organism evidence="3 4">
    <name type="scientific">Trametes pubescens</name>
    <name type="common">White-rot fungus</name>
    <dbReference type="NCBI Taxonomy" id="154538"/>
    <lineage>
        <taxon>Eukaryota</taxon>
        <taxon>Fungi</taxon>
        <taxon>Dikarya</taxon>
        <taxon>Basidiomycota</taxon>
        <taxon>Agaricomycotina</taxon>
        <taxon>Agaricomycetes</taxon>
        <taxon>Polyporales</taxon>
        <taxon>Polyporaceae</taxon>
        <taxon>Trametes</taxon>
    </lineage>
</organism>
<name>A0A1M2VXA0_TRAPU</name>
<dbReference type="STRING" id="154538.A0A1M2VXA0"/>
<protein>
    <submittedName>
        <fullName evidence="3">L-2,3-butanediol dehydrogenase</fullName>
    </submittedName>
</protein>
<keyword evidence="4" id="KW-1185">Reference proteome</keyword>
<dbReference type="PANTHER" id="PTHR43669:SF8">
    <property type="entry name" value="SHORT-CHAIN TYPE DEHYDROGENASE_REDUCTASE-RELATED"/>
    <property type="match status" value="1"/>
</dbReference>
<dbReference type="AlphaFoldDB" id="A0A1M2VXA0"/>
<dbReference type="SUPFAM" id="SSF51735">
    <property type="entry name" value="NAD(P)-binding Rossmann-fold domains"/>
    <property type="match status" value="1"/>
</dbReference>
<dbReference type="Gene3D" id="3.40.50.720">
    <property type="entry name" value="NAD(P)-binding Rossmann-like Domain"/>
    <property type="match status" value="1"/>
</dbReference>
<dbReference type="OrthoDB" id="498125at2759"/>
<comment type="caution">
    <text evidence="3">The sequence shown here is derived from an EMBL/GenBank/DDBJ whole genome shotgun (WGS) entry which is preliminary data.</text>
</comment>
<comment type="similarity">
    <text evidence="1">Belongs to the short-chain dehydrogenases/reductases (SDR) family.</text>
</comment>
<dbReference type="OMA" id="TESMTDY"/>
<dbReference type="InterPro" id="IPR002347">
    <property type="entry name" value="SDR_fam"/>
</dbReference>
<gene>
    <name evidence="3" type="ORF">TRAPUB_11227</name>
</gene>
<dbReference type="Proteomes" id="UP000184267">
    <property type="component" value="Unassembled WGS sequence"/>
</dbReference>
<dbReference type="GO" id="GO:0016491">
    <property type="term" value="F:oxidoreductase activity"/>
    <property type="evidence" value="ECO:0007669"/>
    <property type="project" value="UniProtKB-KW"/>
</dbReference>
<accession>A0A1M2VXA0</accession>
<sequence length="149" mass="15928">MSDDNANPARVAIVTGAAQGIGEAIALRFARDGFNLTLVDLPEKQEQLDAVVKAVEALGRRATAVFGDASLEADVVKYVEKTVQQFGGVDVMVANAGIFSYKPILELSVEEFDNVMGVNARSLMLAIKHAGRQMVKQGRGGRIIGKKPE</sequence>
<evidence type="ECO:0000256" key="1">
    <source>
        <dbReference type="ARBA" id="ARBA00006484"/>
    </source>
</evidence>
<proteinExistence type="inferred from homology"/>
<dbReference type="InterPro" id="IPR036291">
    <property type="entry name" value="NAD(P)-bd_dom_sf"/>
</dbReference>
<dbReference type="PRINTS" id="PR00081">
    <property type="entry name" value="GDHRDH"/>
</dbReference>
<keyword evidence="2" id="KW-0560">Oxidoreductase</keyword>
<reference evidence="3 4" key="1">
    <citation type="submission" date="2016-10" db="EMBL/GenBank/DDBJ databases">
        <title>Genome sequence of the basidiomycete white-rot fungus Trametes pubescens.</title>
        <authorList>
            <person name="Makela M.R."/>
            <person name="Granchi Z."/>
            <person name="Peng M."/>
            <person name="De Vries R.P."/>
            <person name="Grigoriev I."/>
            <person name="Riley R."/>
            <person name="Hilden K."/>
        </authorList>
    </citation>
    <scope>NUCLEOTIDE SEQUENCE [LARGE SCALE GENOMIC DNA]</scope>
    <source>
        <strain evidence="3 4">FBCC735</strain>
    </source>
</reference>
<evidence type="ECO:0000313" key="4">
    <source>
        <dbReference type="Proteomes" id="UP000184267"/>
    </source>
</evidence>
<dbReference type="PANTHER" id="PTHR43669">
    <property type="entry name" value="5-KETO-D-GLUCONATE 5-REDUCTASE"/>
    <property type="match status" value="1"/>
</dbReference>
<dbReference type="Pfam" id="PF00106">
    <property type="entry name" value="adh_short"/>
    <property type="match status" value="1"/>
</dbReference>